<gene>
    <name evidence="1" type="ORF">BU23DRAFT_217962</name>
</gene>
<proteinExistence type="predicted"/>
<accession>A0A6A5V0N0</accession>
<name>A0A6A5V0N0_9PLEO</name>
<dbReference type="AlphaFoldDB" id="A0A6A5V0N0"/>
<protein>
    <submittedName>
        <fullName evidence="1">Uncharacterized protein</fullName>
    </submittedName>
</protein>
<keyword evidence="2" id="KW-1185">Reference proteome</keyword>
<dbReference type="Proteomes" id="UP000800036">
    <property type="component" value="Unassembled WGS sequence"/>
</dbReference>
<dbReference type="EMBL" id="ML976703">
    <property type="protein sequence ID" value="KAF1970220.1"/>
    <property type="molecule type" value="Genomic_DNA"/>
</dbReference>
<organism evidence="1 2">
    <name type="scientific">Bimuria novae-zelandiae CBS 107.79</name>
    <dbReference type="NCBI Taxonomy" id="1447943"/>
    <lineage>
        <taxon>Eukaryota</taxon>
        <taxon>Fungi</taxon>
        <taxon>Dikarya</taxon>
        <taxon>Ascomycota</taxon>
        <taxon>Pezizomycotina</taxon>
        <taxon>Dothideomycetes</taxon>
        <taxon>Pleosporomycetidae</taxon>
        <taxon>Pleosporales</taxon>
        <taxon>Massarineae</taxon>
        <taxon>Didymosphaeriaceae</taxon>
        <taxon>Bimuria</taxon>
    </lineage>
</organism>
<dbReference type="OrthoDB" id="3781638at2759"/>
<evidence type="ECO:0000313" key="2">
    <source>
        <dbReference type="Proteomes" id="UP000800036"/>
    </source>
</evidence>
<reference evidence="1" key="1">
    <citation type="journal article" date="2020" name="Stud. Mycol.">
        <title>101 Dothideomycetes genomes: a test case for predicting lifestyles and emergence of pathogens.</title>
        <authorList>
            <person name="Haridas S."/>
            <person name="Albert R."/>
            <person name="Binder M."/>
            <person name="Bloem J."/>
            <person name="Labutti K."/>
            <person name="Salamov A."/>
            <person name="Andreopoulos B."/>
            <person name="Baker S."/>
            <person name="Barry K."/>
            <person name="Bills G."/>
            <person name="Bluhm B."/>
            <person name="Cannon C."/>
            <person name="Castanera R."/>
            <person name="Culley D."/>
            <person name="Daum C."/>
            <person name="Ezra D."/>
            <person name="Gonzalez J."/>
            <person name="Henrissat B."/>
            <person name="Kuo A."/>
            <person name="Liang C."/>
            <person name="Lipzen A."/>
            <person name="Lutzoni F."/>
            <person name="Magnuson J."/>
            <person name="Mondo S."/>
            <person name="Nolan M."/>
            <person name="Ohm R."/>
            <person name="Pangilinan J."/>
            <person name="Park H.-J."/>
            <person name="Ramirez L."/>
            <person name="Alfaro M."/>
            <person name="Sun H."/>
            <person name="Tritt A."/>
            <person name="Yoshinaga Y."/>
            <person name="Zwiers L.-H."/>
            <person name="Turgeon B."/>
            <person name="Goodwin S."/>
            <person name="Spatafora J."/>
            <person name="Crous P."/>
            <person name="Grigoriev I."/>
        </authorList>
    </citation>
    <scope>NUCLEOTIDE SEQUENCE</scope>
    <source>
        <strain evidence="1">CBS 107.79</strain>
    </source>
</reference>
<evidence type="ECO:0000313" key="1">
    <source>
        <dbReference type="EMBL" id="KAF1970220.1"/>
    </source>
</evidence>
<sequence length="136" mass="16114">MIQSAYDYSEMLSAPRNQFPQDASIQRILENRKQKETFEFDLMELAERLSRPGTPETELFYQVSYEGIYRQMYGDRAGQAWLSYDDFTARLGDNGTKEAYKSALEQALQAFKRQAEFLEAREALYRLAMFWYLREN</sequence>